<dbReference type="HOGENOM" id="CLU_1310123_0_0_1"/>
<feature type="compositionally biased region" description="Basic residues" evidence="1">
    <location>
        <begin position="80"/>
        <end position="91"/>
    </location>
</feature>
<organism evidence="2 3">
    <name type="scientific">Exophiala aquamarina CBS 119918</name>
    <dbReference type="NCBI Taxonomy" id="1182545"/>
    <lineage>
        <taxon>Eukaryota</taxon>
        <taxon>Fungi</taxon>
        <taxon>Dikarya</taxon>
        <taxon>Ascomycota</taxon>
        <taxon>Pezizomycotina</taxon>
        <taxon>Eurotiomycetes</taxon>
        <taxon>Chaetothyriomycetidae</taxon>
        <taxon>Chaetothyriales</taxon>
        <taxon>Herpotrichiellaceae</taxon>
        <taxon>Exophiala</taxon>
    </lineage>
</organism>
<keyword evidence="3" id="KW-1185">Reference proteome</keyword>
<dbReference type="EMBL" id="AMGV01000002">
    <property type="protein sequence ID" value="KEF61318.1"/>
    <property type="molecule type" value="Genomic_DNA"/>
</dbReference>
<evidence type="ECO:0000313" key="2">
    <source>
        <dbReference type="EMBL" id="KEF61318.1"/>
    </source>
</evidence>
<reference evidence="2 3" key="1">
    <citation type="submission" date="2013-03" db="EMBL/GenBank/DDBJ databases">
        <title>The Genome Sequence of Exophiala aquamarina CBS 119918.</title>
        <authorList>
            <consortium name="The Broad Institute Genomics Platform"/>
            <person name="Cuomo C."/>
            <person name="de Hoog S."/>
            <person name="Gorbushina A."/>
            <person name="Walker B."/>
            <person name="Young S.K."/>
            <person name="Zeng Q."/>
            <person name="Gargeya S."/>
            <person name="Fitzgerald M."/>
            <person name="Haas B."/>
            <person name="Abouelleil A."/>
            <person name="Allen A.W."/>
            <person name="Alvarado L."/>
            <person name="Arachchi H.M."/>
            <person name="Berlin A.M."/>
            <person name="Chapman S.B."/>
            <person name="Gainer-Dewar J."/>
            <person name="Goldberg J."/>
            <person name="Griggs A."/>
            <person name="Gujja S."/>
            <person name="Hansen M."/>
            <person name="Howarth C."/>
            <person name="Imamovic A."/>
            <person name="Ireland A."/>
            <person name="Larimer J."/>
            <person name="McCowan C."/>
            <person name="Murphy C."/>
            <person name="Pearson M."/>
            <person name="Poon T.W."/>
            <person name="Priest M."/>
            <person name="Roberts A."/>
            <person name="Saif S."/>
            <person name="Shea T."/>
            <person name="Sisk P."/>
            <person name="Sykes S."/>
            <person name="Wortman J."/>
            <person name="Nusbaum C."/>
            <person name="Birren B."/>
        </authorList>
    </citation>
    <scope>NUCLEOTIDE SEQUENCE [LARGE SCALE GENOMIC DNA]</scope>
    <source>
        <strain evidence="2 3">CBS 119918</strain>
    </source>
</reference>
<dbReference type="RefSeq" id="XP_013263908.1">
    <property type="nucleotide sequence ID" value="XM_013408454.1"/>
</dbReference>
<evidence type="ECO:0000256" key="1">
    <source>
        <dbReference type="SAM" id="MobiDB-lite"/>
    </source>
</evidence>
<proteinExistence type="predicted"/>
<feature type="compositionally biased region" description="Polar residues" evidence="1">
    <location>
        <begin position="58"/>
        <end position="77"/>
    </location>
</feature>
<comment type="caution">
    <text evidence="2">The sequence shown here is derived from an EMBL/GenBank/DDBJ whole genome shotgun (WGS) entry which is preliminary data.</text>
</comment>
<dbReference type="OrthoDB" id="4147939at2759"/>
<dbReference type="GeneID" id="25277824"/>
<gene>
    <name evidence="2" type="ORF">A1O9_02883</name>
</gene>
<accession>A0A072PPS4</accession>
<dbReference type="VEuPathDB" id="FungiDB:A1O9_02883"/>
<feature type="region of interest" description="Disordered" evidence="1">
    <location>
        <begin position="1"/>
        <end position="94"/>
    </location>
</feature>
<dbReference type="AlphaFoldDB" id="A0A072PPS4"/>
<evidence type="ECO:0000313" key="3">
    <source>
        <dbReference type="Proteomes" id="UP000027920"/>
    </source>
</evidence>
<name>A0A072PPS4_9EURO</name>
<feature type="compositionally biased region" description="Polar residues" evidence="1">
    <location>
        <begin position="24"/>
        <end position="46"/>
    </location>
</feature>
<dbReference type="Proteomes" id="UP000027920">
    <property type="component" value="Unassembled WGS sequence"/>
</dbReference>
<sequence length="210" mass="22511">MEPKSSRGIKRPHSTSDFTLGENEISSTSINHSRSHGTQQSQSQLTMRRLAGTPRRGGNSTPHAGNPTALTPPQYTGANRIHRQPAPKARRSPLPFTYGSEVSLNPAMLSALPEPTAVQQIKMAIPAIPRLMTGHVDIAKMISMLIANAMTDLPATVTKSDHSVHVHRASKTDTPGADFDLLFNSLSESGLVGAKNPTTPMRGHGTLVNK</sequence>
<protein>
    <submittedName>
        <fullName evidence="2">Uncharacterized protein</fullName>
    </submittedName>
</protein>